<dbReference type="EMBL" id="MDJD01000034">
    <property type="protein sequence ID" value="OEK08560.1"/>
    <property type="molecule type" value="Genomic_DNA"/>
</dbReference>
<evidence type="ECO:0000313" key="2">
    <source>
        <dbReference type="Proteomes" id="UP000095713"/>
    </source>
</evidence>
<proteinExistence type="predicted"/>
<evidence type="ECO:0000313" key="1">
    <source>
        <dbReference type="EMBL" id="OEK08560.1"/>
    </source>
</evidence>
<gene>
    <name evidence="1" type="ORF">A8C32_03675</name>
</gene>
<accession>A0A1E5TB19</accession>
<dbReference type="STRING" id="1849968.A8C32_03675"/>
<organism evidence="1 2">
    <name type="scientific">Flavivirga aquatica</name>
    <dbReference type="NCBI Taxonomy" id="1849968"/>
    <lineage>
        <taxon>Bacteria</taxon>
        <taxon>Pseudomonadati</taxon>
        <taxon>Bacteroidota</taxon>
        <taxon>Flavobacteriia</taxon>
        <taxon>Flavobacteriales</taxon>
        <taxon>Flavobacteriaceae</taxon>
        <taxon>Flavivirga</taxon>
    </lineage>
</organism>
<dbReference type="PROSITE" id="PS51257">
    <property type="entry name" value="PROKAR_LIPOPROTEIN"/>
    <property type="match status" value="1"/>
</dbReference>
<evidence type="ECO:0008006" key="3">
    <source>
        <dbReference type="Google" id="ProtNLM"/>
    </source>
</evidence>
<dbReference type="RefSeq" id="WP_069830067.1">
    <property type="nucleotide sequence ID" value="NZ_MDJD01000034.1"/>
</dbReference>
<dbReference type="AlphaFoldDB" id="A0A1E5TB19"/>
<reference evidence="1 2" key="1">
    <citation type="submission" date="2016-05" db="EMBL/GenBank/DDBJ databases">
        <title>Draft Genome Sequence of Algibacter sp. Strain SK-16 Isolated from the Surface Water of Aburatsubo Inlet.</title>
        <authorList>
            <person name="Wong S.-K."/>
            <person name="Yoshizawa S."/>
            <person name="Nakajima Y."/>
            <person name="Ogura Y."/>
            <person name="Tetsuya H."/>
            <person name="Hamasaki K."/>
        </authorList>
    </citation>
    <scope>NUCLEOTIDE SEQUENCE [LARGE SCALE GENOMIC DNA]</scope>
    <source>
        <strain evidence="1 2">SK-16</strain>
    </source>
</reference>
<comment type="caution">
    <text evidence="1">The sequence shown here is derived from an EMBL/GenBank/DDBJ whole genome shotgun (WGS) entry which is preliminary data.</text>
</comment>
<keyword evidence="2" id="KW-1185">Reference proteome</keyword>
<dbReference type="Proteomes" id="UP000095713">
    <property type="component" value="Unassembled WGS sequence"/>
</dbReference>
<sequence>MKKLMFLLGLFIIYSCQIKSQNGTNHIVKELLISASEFDDTKSTHRDFSVKKRKKDTVKVELRNNKVFFVINNKGIPYDENRVTYLLDSKRTLINVKEYENEYYLLMRIKGRYYTKNKSKLLNFNTLNLFKLLIFSILIVNFNKIILDTNINNKDFRLVKIYDYICEKFEESLQFECERNL</sequence>
<name>A0A1E5TB19_9FLAO</name>
<protein>
    <recommendedName>
        <fullName evidence="3">Lipoprotein</fullName>
    </recommendedName>
</protein>